<organism evidence="2 3">
    <name type="scientific">Bifidobacterium amazonense</name>
    <dbReference type="NCBI Taxonomy" id="2809027"/>
    <lineage>
        <taxon>Bacteria</taxon>
        <taxon>Bacillati</taxon>
        <taxon>Actinomycetota</taxon>
        <taxon>Actinomycetes</taxon>
        <taxon>Bifidobacteriales</taxon>
        <taxon>Bifidobacteriaceae</taxon>
        <taxon>Bifidobacterium</taxon>
    </lineage>
</organism>
<dbReference type="Pfam" id="PF05857">
    <property type="entry name" value="TraX"/>
    <property type="match status" value="1"/>
</dbReference>
<dbReference type="EMBL" id="JAFEJT020000005">
    <property type="protein sequence ID" value="MCH9275095.1"/>
    <property type="molecule type" value="Genomic_DNA"/>
</dbReference>
<feature type="transmembrane region" description="Helical" evidence="1">
    <location>
        <begin position="64"/>
        <end position="83"/>
    </location>
</feature>
<proteinExistence type="predicted"/>
<sequence>MLMQTQRPRNMRAATLLIRLFAALGLPAMYLGGDPFTHSYQWMQIAALPFILLYNGKRGRSMKWFFYAFYPVHLLLLNAVSLAL</sequence>
<evidence type="ECO:0000313" key="3">
    <source>
        <dbReference type="Proteomes" id="UP000710815"/>
    </source>
</evidence>
<feature type="transmembrane region" description="Helical" evidence="1">
    <location>
        <begin position="38"/>
        <end position="55"/>
    </location>
</feature>
<evidence type="ECO:0000256" key="1">
    <source>
        <dbReference type="SAM" id="Phobius"/>
    </source>
</evidence>
<dbReference type="Proteomes" id="UP000710815">
    <property type="component" value="Unassembled WGS sequence"/>
</dbReference>
<evidence type="ECO:0000313" key="2">
    <source>
        <dbReference type="EMBL" id="MCH9275095.1"/>
    </source>
</evidence>
<gene>
    <name evidence="2" type="ORF">JS533_002205</name>
</gene>
<keyword evidence="1" id="KW-0472">Membrane</keyword>
<reference evidence="2 3" key="1">
    <citation type="journal article" date="2021" name="Environ. Microbiol.">
        <title>Genetic insights into the dark matter of the mammalian gut microbiota through targeted genome reconstruction.</title>
        <authorList>
            <person name="Lugli G.A."/>
            <person name="Alessandri G."/>
            <person name="Milani C."/>
            <person name="Viappiani A."/>
            <person name="Fontana F."/>
            <person name="Tarracchini C."/>
            <person name="Mancabelli L."/>
            <person name="Argentini C."/>
            <person name="Ruiz L."/>
            <person name="Margolles A."/>
            <person name="van Sinderen D."/>
            <person name="Turroni F."/>
            <person name="Ventura M."/>
        </authorList>
    </citation>
    <scope>NUCLEOTIDE SEQUENCE [LARGE SCALE GENOMIC DNA]</scope>
    <source>
        <strain evidence="2 3">MA1</strain>
    </source>
</reference>
<dbReference type="RefSeq" id="WP_241512927.1">
    <property type="nucleotide sequence ID" value="NZ_JAFEJT020000005.1"/>
</dbReference>
<keyword evidence="1" id="KW-0812">Transmembrane</keyword>
<dbReference type="InterPro" id="IPR008875">
    <property type="entry name" value="TraX"/>
</dbReference>
<comment type="caution">
    <text evidence="2">The sequence shown here is derived from an EMBL/GenBank/DDBJ whole genome shotgun (WGS) entry which is preliminary data.</text>
</comment>
<keyword evidence="3" id="KW-1185">Reference proteome</keyword>
<reference evidence="2 3" key="2">
    <citation type="journal article" date="2021" name="Syst. Appl. Microbiol.">
        <title>Phylogenetic classification of ten novel species belonging to the genus Bifidobacterium comprising B. phasiani sp. nov., B. pongonis sp. nov., B. saguinibicoloris sp. nov., B. colobi sp. nov., B. simiiventris sp. nov., B. santillanense sp. nov., B. miconis sp. nov., B. amazonense sp. nov., B. pluvialisilvae sp. nov., and B. miconisargentati sp. nov.</title>
        <authorList>
            <person name="Lugli G.A."/>
            <person name="Calvete-Torre I."/>
            <person name="Alessandri G."/>
            <person name="Milani C."/>
            <person name="Turroni F."/>
            <person name="Laiolo P."/>
            <person name="Ossiprandi M.C."/>
            <person name="Margolles A."/>
            <person name="Ruiz L."/>
            <person name="Ventura M."/>
        </authorList>
    </citation>
    <scope>NUCLEOTIDE SEQUENCE [LARGE SCALE GENOMIC DNA]</scope>
    <source>
        <strain evidence="2 3">MA1</strain>
    </source>
</reference>
<protein>
    <submittedName>
        <fullName evidence="2">Conjugal transfer protein TraX</fullName>
    </submittedName>
</protein>
<keyword evidence="1" id="KW-1133">Transmembrane helix</keyword>
<name>A0ABS9VSP4_9BIFI</name>
<accession>A0ABS9VSP4</accession>